<dbReference type="GO" id="GO:0015165">
    <property type="term" value="F:pyrimidine nucleotide-sugar transmembrane transporter activity"/>
    <property type="evidence" value="ECO:0007669"/>
    <property type="project" value="InterPro"/>
</dbReference>
<evidence type="ECO:0000256" key="3">
    <source>
        <dbReference type="ARBA" id="ARBA00022989"/>
    </source>
</evidence>
<keyword evidence="6" id="KW-0813">Transport</keyword>
<keyword evidence="3 5" id="KW-1133">Transmembrane helix</keyword>
<proteinExistence type="predicted"/>
<dbReference type="SUPFAM" id="SSF103481">
    <property type="entry name" value="Multidrug resistance efflux transporter EmrE"/>
    <property type="match status" value="1"/>
</dbReference>
<dbReference type="Proteomes" id="UP000269721">
    <property type="component" value="Unassembled WGS sequence"/>
</dbReference>
<dbReference type="EMBL" id="KZ994721">
    <property type="protein sequence ID" value="RKO92240.1"/>
    <property type="molecule type" value="Genomic_DNA"/>
</dbReference>
<feature type="transmembrane region" description="Helical" evidence="5">
    <location>
        <begin position="186"/>
        <end position="205"/>
    </location>
</feature>
<keyword evidence="7" id="KW-1185">Reference proteome</keyword>
<evidence type="ECO:0000256" key="4">
    <source>
        <dbReference type="ARBA" id="ARBA00023136"/>
    </source>
</evidence>
<evidence type="ECO:0000256" key="5">
    <source>
        <dbReference type="SAM" id="Phobius"/>
    </source>
</evidence>
<dbReference type="GO" id="GO:0000139">
    <property type="term" value="C:Golgi membrane"/>
    <property type="evidence" value="ECO:0007669"/>
    <property type="project" value="InterPro"/>
</dbReference>
<dbReference type="OrthoDB" id="408493at2759"/>
<keyword evidence="4 5" id="KW-0472">Membrane</keyword>
<name>A0A4P9WM50_9FUNG</name>
<dbReference type="PIRSF" id="PIRSF005799">
    <property type="entry name" value="UDP-gal_transpt"/>
    <property type="match status" value="1"/>
</dbReference>
<accession>A0A4P9WM50</accession>
<evidence type="ECO:0000313" key="7">
    <source>
        <dbReference type="Proteomes" id="UP000269721"/>
    </source>
</evidence>
<feature type="transmembrane region" description="Helical" evidence="5">
    <location>
        <begin position="103"/>
        <end position="120"/>
    </location>
</feature>
<dbReference type="Gene3D" id="1.10.3730.20">
    <property type="match status" value="1"/>
</dbReference>
<gene>
    <name evidence="6" type="ORF">BDK51DRAFT_16006</name>
</gene>
<feature type="transmembrane region" description="Helical" evidence="5">
    <location>
        <begin position="259"/>
        <end position="292"/>
    </location>
</feature>
<comment type="subcellular location">
    <subcellularLocation>
        <location evidence="1">Membrane</location>
        <topology evidence="1">Multi-pass membrane protein</topology>
    </subcellularLocation>
</comment>
<feature type="transmembrane region" description="Helical" evidence="5">
    <location>
        <begin position="6"/>
        <end position="25"/>
    </location>
</feature>
<dbReference type="AlphaFoldDB" id="A0A4P9WM50"/>
<reference evidence="7" key="1">
    <citation type="journal article" date="2018" name="Nat. Microbiol.">
        <title>Leveraging single-cell genomics to expand the fungal tree of life.</title>
        <authorList>
            <person name="Ahrendt S.R."/>
            <person name="Quandt C.A."/>
            <person name="Ciobanu D."/>
            <person name="Clum A."/>
            <person name="Salamov A."/>
            <person name="Andreopoulos B."/>
            <person name="Cheng J.F."/>
            <person name="Woyke T."/>
            <person name="Pelin A."/>
            <person name="Henrissat B."/>
            <person name="Reynolds N.K."/>
            <person name="Benny G.L."/>
            <person name="Smith M.E."/>
            <person name="James T.Y."/>
            <person name="Grigoriev I.V."/>
        </authorList>
    </citation>
    <scope>NUCLEOTIDE SEQUENCE [LARGE SCALE GENOMIC DNA]</scope>
</reference>
<evidence type="ECO:0000256" key="1">
    <source>
        <dbReference type="ARBA" id="ARBA00004141"/>
    </source>
</evidence>
<dbReference type="NCBIfam" id="TIGR00803">
    <property type="entry name" value="nst"/>
    <property type="match status" value="1"/>
</dbReference>
<keyword evidence="2 5" id="KW-0812">Transmembrane</keyword>
<organism evidence="6 7">
    <name type="scientific">Blyttiomyces helicus</name>
    <dbReference type="NCBI Taxonomy" id="388810"/>
    <lineage>
        <taxon>Eukaryota</taxon>
        <taxon>Fungi</taxon>
        <taxon>Fungi incertae sedis</taxon>
        <taxon>Chytridiomycota</taxon>
        <taxon>Chytridiomycota incertae sedis</taxon>
        <taxon>Chytridiomycetes</taxon>
        <taxon>Chytridiomycetes incertae sedis</taxon>
        <taxon>Blyttiomyces</taxon>
    </lineage>
</organism>
<feature type="transmembrane region" description="Helical" evidence="5">
    <location>
        <begin position="225"/>
        <end position="247"/>
    </location>
</feature>
<dbReference type="PANTHER" id="PTHR10231">
    <property type="entry name" value="NUCLEOTIDE-SUGAR TRANSMEMBRANE TRANSPORTER"/>
    <property type="match status" value="1"/>
</dbReference>
<evidence type="ECO:0000313" key="6">
    <source>
        <dbReference type="EMBL" id="RKO92240.1"/>
    </source>
</evidence>
<dbReference type="InterPro" id="IPR007271">
    <property type="entry name" value="Nuc_sug_transpt"/>
</dbReference>
<evidence type="ECO:0000256" key="2">
    <source>
        <dbReference type="ARBA" id="ARBA00022692"/>
    </source>
</evidence>
<feature type="transmembrane region" description="Helical" evidence="5">
    <location>
        <begin position="154"/>
        <end position="174"/>
    </location>
</feature>
<sequence>MYLASAAVLVMELLKLIACVIGLAVQEGSVAAAVRTLRAEIPSRETLQMIVPSGIYAVQNNLLYTALSNLDAATYQVTYQVKILTTALFSVLMLGKHLTKMRWISLVMLLIGVAMVQTQGEAGDKALARTVTAAVAAVAEKAAVAATAPTQSRFVGISAVLTAAVLSGFAGCYFERVLKSYKTSMLVRNVQLGLFGTLFSLLAMLSTDGRAVWEGGLMQGWNGNTWLVVLNQAFGGLLVSVVVKYADSILKGFASSISIVLSSIIAAICLNFVPSAEFIVGATVVIAAGYLYSL</sequence>
<dbReference type="InterPro" id="IPR037185">
    <property type="entry name" value="EmrE-like"/>
</dbReference>
<keyword evidence="6" id="KW-0762">Sugar transport</keyword>
<protein>
    <submittedName>
        <fullName evidence="6">Nucleotide-sugar transporter</fullName>
    </submittedName>
</protein>
<dbReference type="Pfam" id="PF04142">
    <property type="entry name" value="Nuc_sug_transp"/>
    <property type="match status" value="1"/>
</dbReference>